<organism evidence="3 4">
    <name type="scientific">Archangium gephyra</name>
    <dbReference type="NCBI Taxonomy" id="48"/>
    <lineage>
        <taxon>Bacteria</taxon>
        <taxon>Pseudomonadati</taxon>
        <taxon>Myxococcota</taxon>
        <taxon>Myxococcia</taxon>
        <taxon>Myxococcales</taxon>
        <taxon>Cystobacterineae</taxon>
        <taxon>Archangiaceae</taxon>
        <taxon>Archangium</taxon>
    </lineage>
</organism>
<keyword evidence="3" id="KW-0255">Endonuclease</keyword>
<evidence type="ECO:0000259" key="2">
    <source>
        <dbReference type="Pfam" id="PF01844"/>
    </source>
</evidence>
<evidence type="ECO:0000256" key="1">
    <source>
        <dbReference type="SAM" id="MobiDB-lite"/>
    </source>
</evidence>
<keyword evidence="4" id="KW-1185">Reference proteome</keyword>
<dbReference type="InterPro" id="IPR002711">
    <property type="entry name" value="HNH"/>
</dbReference>
<dbReference type="Gene3D" id="1.10.30.50">
    <property type="match status" value="1"/>
</dbReference>
<accession>A0ABX9K7D9</accession>
<keyword evidence="3" id="KW-0378">Hydrolase</keyword>
<comment type="caution">
    <text evidence="3">The sequence shown here is derived from an EMBL/GenBank/DDBJ whole genome shotgun (WGS) entry which is preliminary data.</text>
</comment>
<protein>
    <submittedName>
        <fullName evidence="3">HNH endonuclease</fullName>
    </submittedName>
</protein>
<keyword evidence="3" id="KW-0540">Nuclease</keyword>
<evidence type="ECO:0000313" key="4">
    <source>
        <dbReference type="Proteomes" id="UP000256345"/>
    </source>
</evidence>
<dbReference type="GO" id="GO:0004519">
    <property type="term" value="F:endonuclease activity"/>
    <property type="evidence" value="ECO:0007669"/>
    <property type="project" value="UniProtKB-KW"/>
</dbReference>
<name>A0ABX9K7D9_9BACT</name>
<dbReference type="CDD" id="cd00085">
    <property type="entry name" value="HNHc"/>
    <property type="match status" value="1"/>
</dbReference>
<dbReference type="EMBL" id="QUMU01000003">
    <property type="protein sequence ID" value="REG34474.1"/>
    <property type="molecule type" value="Genomic_DNA"/>
</dbReference>
<feature type="domain" description="HNH" evidence="2">
    <location>
        <begin position="58"/>
        <end position="102"/>
    </location>
</feature>
<dbReference type="InterPro" id="IPR003615">
    <property type="entry name" value="HNH_nuc"/>
</dbReference>
<reference evidence="3 4" key="1">
    <citation type="submission" date="2018-08" db="EMBL/GenBank/DDBJ databases">
        <title>Genomic Encyclopedia of Archaeal and Bacterial Type Strains, Phase II (KMG-II): from individual species to whole genera.</title>
        <authorList>
            <person name="Goeker M."/>
        </authorList>
    </citation>
    <scope>NUCLEOTIDE SEQUENCE [LARGE SCALE GENOMIC DNA]</scope>
    <source>
        <strain evidence="3 4">DSM 2261</strain>
    </source>
</reference>
<dbReference type="Proteomes" id="UP000256345">
    <property type="component" value="Unassembled WGS sequence"/>
</dbReference>
<feature type="region of interest" description="Disordered" evidence="1">
    <location>
        <begin position="57"/>
        <end position="104"/>
    </location>
</feature>
<evidence type="ECO:0000313" key="3">
    <source>
        <dbReference type="EMBL" id="REG34474.1"/>
    </source>
</evidence>
<dbReference type="Pfam" id="PF01844">
    <property type="entry name" value="HNH"/>
    <property type="match status" value="1"/>
</dbReference>
<proteinExistence type="predicted"/>
<feature type="compositionally biased region" description="Basic and acidic residues" evidence="1">
    <location>
        <begin position="95"/>
        <end position="104"/>
    </location>
</feature>
<sequence length="104" mass="11111">MGDPGTSPTVEAIAGKDRTSRLFTKKGKSLVKDANAKQNDGKILCENCKVETVPGEKHVKDVTPPSNEAQVDHIIPKAKGGKGEPSNGQVLCRDCNIKKSDKPE</sequence>
<gene>
    <name evidence="3" type="ORF">ATI61_103374</name>
</gene>